<dbReference type="Proteomes" id="UP000242913">
    <property type="component" value="Unassembled WGS sequence"/>
</dbReference>
<protein>
    <recommendedName>
        <fullName evidence="6">eIF3a PCI domain-containing protein</fullName>
    </recommendedName>
</protein>
<organism evidence="7 8">
    <name type="scientific">Onchocerca flexuosa</name>
    <dbReference type="NCBI Taxonomy" id="387005"/>
    <lineage>
        <taxon>Eukaryota</taxon>
        <taxon>Metazoa</taxon>
        <taxon>Ecdysozoa</taxon>
        <taxon>Nematoda</taxon>
        <taxon>Chromadorea</taxon>
        <taxon>Rhabditida</taxon>
        <taxon>Spirurina</taxon>
        <taxon>Spiruromorpha</taxon>
        <taxon>Filarioidea</taxon>
        <taxon>Onchocercidae</taxon>
        <taxon>Onchocerca</taxon>
    </lineage>
</organism>
<dbReference type="EMBL" id="KZ270567">
    <property type="protein sequence ID" value="OZC05664.1"/>
    <property type="molecule type" value="Genomic_DNA"/>
</dbReference>
<evidence type="ECO:0000256" key="3">
    <source>
        <dbReference type="ARBA" id="ARBA00022540"/>
    </source>
</evidence>
<dbReference type="PANTHER" id="PTHR14005:SF0">
    <property type="entry name" value="EUKARYOTIC TRANSLATION INITIATION FACTOR 3 SUBUNIT A"/>
    <property type="match status" value="1"/>
</dbReference>
<dbReference type="GO" id="GO:0043614">
    <property type="term" value="C:multi-eIF complex"/>
    <property type="evidence" value="ECO:0007669"/>
    <property type="project" value="TreeGrafter"/>
</dbReference>
<dbReference type="FunFam" id="4.10.860.10:FF:000001">
    <property type="entry name" value="Eukaryotic translation initiation factor 3 subunit A"/>
    <property type="match status" value="1"/>
</dbReference>
<evidence type="ECO:0000256" key="2">
    <source>
        <dbReference type="ARBA" id="ARBA00022490"/>
    </source>
</evidence>
<keyword evidence="4" id="KW-0694">RNA-binding</keyword>
<dbReference type="GO" id="GO:0071541">
    <property type="term" value="C:eukaryotic translation initiation factor 3 complex, eIF3m"/>
    <property type="evidence" value="ECO:0007669"/>
    <property type="project" value="TreeGrafter"/>
</dbReference>
<keyword evidence="2" id="KW-0963">Cytoplasm</keyword>
<accession>A0A238BKU0</accession>
<keyword evidence="5" id="KW-0648">Protein biosynthesis</keyword>
<evidence type="ECO:0000313" key="8">
    <source>
        <dbReference type="Proteomes" id="UP000242913"/>
    </source>
</evidence>
<dbReference type="InterPro" id="IPR027512">
    <property type="entry name" value="EIF3A"/>
</dbReference>
<feature type="domain" description="eIF3a PCI" evidence="6">
    <location>
        <begin position="2"/>
        <end position="62"/>
    </location>
</feature>
<dbReference type="GO" id="GO:0071540">
    <property type="term" value="C:eukaryotic translation initiation factor 3 complex, eIF3e"/>
    <property type="evidence" value="ECO:0007669"/>
    <property type="project" value="TreeGrafter"/>
</dbReference>
<dbReference type="OrthoDB" id="18884at2759"/>
<dbReference type="Gene3D" id="4.10.860.10">
    <property type="entry name" value="UVR domain"/>
    <property type="match status" value="1"/>
</dbReference>
<comment type="subcellular location">
    <subcellularLocation>
        <location evidence="1">Cytoplasm</location>
    </subcellularLocation>
</comment>
<dbReference type="GO" id="GO:0003729">
    <property type="term" value="F:mRNA binding"/>
    <property type="evidence" value="ECO:0007669"/>
    <property type="project" value="TreeGrafter"/>
</dbReference>
<evidence type="ECO:0000259" key="6">
    <source>
        <dbReference type="Pfam" id="PF22591"/>
    </source>
</evidence>
<dbReference type="InterPro" id="IPR054711">
    <property type="entry name" value="eIF3a_PCI_TPR-like"/>
</dbReference>
<evidence type="ECO:0000313" key="7">
    <source>
        <dbReference type="EMBL" id="OZC05664.1"/>
    </source>
</evidence>
<dbReference type="GO" id="GO:0001732">
    <property type="term" value="P:formation of cytoplasmic translation initiation complex"/>
    <property type="evidence" value="ECO:0007669"/>
    <property type="project" value="TreeGrafter"/>
</dbReference>
<evidence type="ECO:0000256" key="4">
    <source>
        <dbReference type="ARBA" id="ARBA00022884"/>
    </source>
</evidence>
<dbReference type="Pfam" id="PF22591">
    <property type="entry name" value="eIF3a_PCI_TPR-like"/>
    <property type="match status" value="1"/>
</dbReference>
<dbReference type="GO" id="GO:0002188">
    <property type="term" value="P:translation reinitiation"/>
    <property type="evidence" value="ECO:0007669"/>
    <property type="project" value="TreeGrafter"/>
</dbReference>
<reference evidence="7 8" key="1">
    <citation type="submission" date="2015-12" db="EMBL/GenBank/DDBJ databases">
        <title>Draft genome of the nematode, Onchocerca flexuosa.</title>
        <authorList>
            <person name="Mitreva M."/>
        </authorList>
    </citation>
    <scope>NUCLEOTIDE SEQUENCE [LARGE SCALE GENOMIC DNA]</scope>
    <source>
        <strain evidence="7">Red Deer</strain>
    </source>
</reference>
<sequence>MQDTRLIQLDTAIQMELWQEAYRSAEDVHGMMQLSKDKDERMVKPASYVNYYDKYQIFFALSATEKH</sequence>
<evidence type="ECO:0000256" key="1">
    <source>
        <dbReference type="ARBA" id="ARBA00004496"/>
    </source>
</evidence>
<keyword evidence="8" id="KW-1185">Reference proteome</keyword>
<name>A0A238BKU0_9BILA</name>
<gene>
    <name evidence="7" type="ORF">X798_07361</name>
</gene>
<dbReference type="PANTHER" id="PTHR14005">
    <property type="entry name" value="EUKARYOTIC TRANSLATION INITIATION FACTOR 3, THETA SUBUNIT"/>
    <property type="match status" value="1"/>
</dbReference>
<dbReference type="GO" id="GO:0003743">
    <property type="term" value="F:translation initiation factor activity"/>
    <property type="evidence" value="ECO:0007669"/>
    <property type="project" value="UniProtKB-KW"/>
</dbReference>
<dbReference type="AlphaFoldDB" id="A0A238BKU0"/>
<evidence type="ECO:0000256" key="5">
    <source>
        <dbReference type="ARBA" id="ARBA00022917"/>
    </source>
</evidence>
<proteinExistence type="predicted"/>
<keyword evidence="3" id="KW-0396">Initiation factor</keyword>